<proteinExistence type="predicted"/>
<protein>
    <submittedName>
        <fullName evidence="1">Uncharacterized protein</fullName>
    </submittedName>
</protein>
<reference evidence="1 2" key="1">
    <citation type="submission" date="2024-09" db="EMBL/GenBank/DDBJ databases">
        <authorList>
            <person name="Sun Q."/>
            <person name="Mori K."/>
        </authorList>
    </citation>
    <scope>NUCLEOTIDE SEQUENCE [LARGE SCALE GENOMIC DNA]</scope>
    <source>
        <strain evidence="1 2">CCM 7659</strain>
    </source>
</reference>
<sequence>MPDTDVLRQEFDASVDRFEQYRASVSTAIDERPPGELSRALDAILPELVFYEGQAYAAGLGLARIGAGGGVDDVARVLSRGLIEQQAARRGHDFLAGFAATLARVTHIHSNE</sequence>
<accession>A0ABV5JSD2</accession>
<evidence type="ECO:0000313" key="2">
    <source>
        <dbReference type="Proteomes" id="UP001589700"/>
    </source>
</evidence>
<dbReference type="RefSeq" id="WP_182631606.1">
    <property type="nucleotide sequence ID" value="NZ_JAALDM010000066.1"/>
</dbReference>
<evidence type="ECO:0000313" key="1">
    <source>
        <dbReference type="EMBL" id="MFB9260625.1"/>
    </source>
</evidence>
<organism evidence="1 2">
    <name type="scientific">Dietzia aerolata</name>
    <dbReference type="NCBI Taxonomy" id="595984"/>
    <lineage>
        <taxon>Bacteria</taxon>
        <taxon>Bacillati</taxon>
        <taxon>Actinomycetota</taxon>
        <taxon>Actinomycetes</taxon>
        <taxon>Mycobacteriales</taxon>
        <taxon>Dietziaceae</taxon>
        <taxon>Dietzia</taxon>
    </lineage>
</organism>
<keyword evidence="2" id="KW-1185">Reference proteome</keyword>
<dbReference type="Proteomes" id="UP001589700">
    <property type="component" value="Unassembled WGS sequence"/>
</dbReference>
<gene>
    <name evidence="1" type="ORF">ACFFVD_12500</name>
</gene>
<name>A0ABV5JSD2_9ACTN</name>
<dbReference type="EMBL" id="JBHMDY010000006">
    <property type="protein sequence ID" value="MFB9260625.1"/>
    <property type="molecule type" value="Genomic_DNA"/>
</dbReference>
<comment type="caution">
    <text evidence="1">The sequence shown here is derived from an EMBL/GenBank/DDBJ whole genome shotgun (WGS) entry which is preliminary data.</text>
</comment>